<feature type="compositionally biased region" description="Polar residues" evidence="4">
    <location>
        <begin position="361"/>
        <end position="377"/>
    </location>
</feature>
<dbReference type="OrthoDB" id="5917629at2759"/>
<accession>A0A7J7K4Q4</accession>
<keyword evidence="2 3" id="KW-0175">Coiled coil</keyword>
<feature type="region of interest" description="Disordered" evidence="4">
    <location>
        <begin position="474"/>
        <end position="506"/>
    </location>
</feature>
<sequence length="565" mass="63075">MEPTVRIQAVHANLKHKHEILRNEYQDLKRKLDSKNDALLILSRELAECQGERNQLRVMADQLRSRCQGLKKQILAKDAGMPELFSTTNISSHLEIDELKQKLSDAEGDIKILRAKIVKYRLGTTEPTTPERKPLTANERDALIEELEKSHLEYSQLELDMKQVLDLKEELETERDTYKTKYIRLNKEVNFIMRGDEKHVLDIDALIMENRFLQQRVKHLQEENTASQAALKKYKYLMEKKKPTSILKSTTNHVIGGLLISQRQVRQLLAAPSNSTGSTSPQMIQELKTLAATLLDAINDKNLALNHQRKSNKLLGSRITDLENKLYQMELSGESNNFKEMLGNLEELRASCASLKMLVPNSSTEGSEVDTASQDTADNLGDEKSAAVTAVEGPDENVPEYSCEQSAAAPVCFLDQGEANDSCYSEKPELEVSYVIPLLDNGEGDAAYTEIKEPEISLSTDTPSASESVTVHSSLAEESPFNETSLAEESPISETTPSFETQTVPTCDKLPNSLNLSAATMISTEPEDSIDPAAHEFTLERPLVCETIPSDFNANGNFVKGMVRF</sequence>
<comment type="similarity">
    <text evidence="1">Belongs to the CCDC149 family.</text>
</comment>
<comment type="caution">
    <text evidence="5">The sequence shown here is derived from an EMBL/GenBank/DDBJ whole genome shotgun (WGS) entry which is preliminary data.</text>
</comment>
<proteinExistence type="inferred from homology"/>
<feature type="region of interest" description="Disordered" evidence="4">
    <location>
        <begin position="361"/>
        <end position="380"/>
    </location>
</feature>
<dbReference type="InterPro" id="IPR019179">
    <property type="entry name" value="CC149"/>
</dbReference>
<evidence type="ECO:0000256" key="3">
    <source>
        <dbReference type="SAM" id="Coils"/>
    </source>
</evidence>
<organism evidence="5 6">
    <name type="scientific">Bugula neritina</name>
    <name type="common">Brown bryozoan</name>
    <name type="synonym">Sertularia neritina</name>
    <dbReference type="NCBI Taxonomy" id="10212"/>
    <lineage>
        <taxon>Eukaryota</taxon>
        <taxon>Metazoa</taxon>
        <taxon>Spiralia</taxon>
        <taxon>Lophotrochozoa</taxon>
        <taxon>Bryozoa</taxon>
        <taxon>Gymnolaemata</taxon>
        <taxon>Cheilostomatida</taxon>
        <taxon>Flustrina</taxon>
        <taxon>Buguloidea</taxon>
        <taxon>Bugulidae</taxon>
        <taxon>Bugula</taxon>
    </lineage>
</organism>
<gene>
    <name evidence="5" type="ORF">EB796_008720</name>
</gene>
<evidence type="ECO:0000256" key="4">
    <source>
        <dbReference type="SAM" id="MobiDB-lite"/>
    </source>
</evidence>
<dbReference type="AlphaFoldDB" id="A0A7J7K4Q4"/>
<dbReference type="Pfam" id="PF09789">
    <property type="entry name" value="CC149"/>
    <property type="match status" value="1"/>
</dbReference>
<keyword evidence="6" id="KW-1185">Reference proteome</keyword>
<evidence type="ECO:0000313" key="5">
    <source>
        <dbReference type="EMBL" id="KAF6032924.1"/>
    </source>
</evidence>
<dbReference type="PANTHER" id="PTHR21682">
    <property type="entry name" value="COILED-COIL DOMAIN-CONTAINING PROTEIN 149"/>
    <property type="match status" value="1"/>
</dbReference>
<name>A0A7J7K4Q4_BUGNE</name>
<feature type="compositionally biased region" description="Polar residues" evidence="4">
    <location>
        <begin position="481"/>
        <end position="505"/>
    </location>
</feature>
<feature type="coiled-coil region" evidence="3">
    <location>
        <begin position="140"/>
        <end position="230"/>
    </location>
</feature>
<reference evidence="5" key="1">
    <citation type="submission" date="2020-06" db="EMBL/GenBank/DDBJ databases">
        <title>Draft genome of Bugula neritina, a colonial animal packing powerful symbionts and potential medicines.</title>
        <authorList>
            <person name="Rayko M."/>
        </authorList>
    </citation>
    <scope>NUCLEOTIDE SEQUENCE [LARGE SCALE GENOMIC DNA]</scope>
    <source>
        <strain evidence="5">Kwan_BN1</strain>
    </source>
</reference>
<dbReference type="Proteomes" id="UP000593567">
    <property type="component" value="Unassembled WGS sequence"/>
</dbReference>
<evidence type="ECO:0000313" key="6">
    <source>
        <dbReference type="Proteomes" id="UP000593567"/>
    </source>
</evidence>
<protein>
    <submittedName>
        <fullName evidence="5">CCDC149</fullName>
    </submittedName>
</protein>
<feature type="coiled-coil region" evidence="3">
    <location>
        <begin position="11"/>
        <end position="116"/>
    </location>
</feature>
<evidence type="ECO:0000256" key="2">
    <source>
        <dbReference type="ARBA" id="ARBA00023054"/>
    </source>
</evidence>
<dbReference type="EMBL" id="VXIV02001465">
    <property type="protein sequence ID" value="KAF6032924.1"/>
    <property type="molecule type" value="Genomic_DNA"/>
</dbReference>
<evidence type="ECO:0000256" key="1">
    <source>
        <dbReference type="ARBA" id="ARBA00005872"/>
    </source>
</evidence>
<dbReference type="PANTHER" id="PTHR21682:SF2">
    <property type="entry name" value="COILED-COIL DOMAIN-CONTAINING PROTEIN 149"/>
    <property type="match status" value="1"/>
</dbReference>